<evidence type="ECO:0000313" key="1">
    <source>
        <dbReference type="EMBL" id="KYH30413.1"/>
    </source>
</evidence>
<sequence>MEFAALVLMEVDKDNKFISEMGSYEVGDGAEYVTKFYYNADDGKVSLYFDTNKDVEDWEFTAIYDLFNLDVFEEKGYEIEEKDDEYNPTWVVKFDYDEDHGYMVEKLNEVCELIKLEMERTFEEAKDKKKEYQ</sequence>
<dbReference type="AlphaFoldDB" id="A0A151AS58"/>
<comment type="caution">
    <text evidence="1">The sequence shown here is derived from an EMBL/GenBank/DDBJ whole genome shotgun (WGS) entry which is preliminary data.</text>
</comment>
<dbReference type="Proteomes" id="UP000075374">
    <property type="component" value="Unassembled WGS sequence"/>
</dbReference>
<organism evidence="1 2">
    <name type="scientific">Clostridium colicanis DSM 13634</name>
    <dbReference type="NCBI Taxonomy" id="1121305"/>
    <lineage>
        <taxon>Bacteria</taxon>
        <taxon>Bacillati</taxon>
        <taxon>Bacillota</taxon>
        <taxon>Clostridia</taxon>
        <taxon>Eubacteriales</taxon>
        <taxon>Clostridiaceae</taxon>
        <taxon>Clostridium</taxon>
    </lineage>
</organism>
<name>A0A151AS58_9CLOT</name>
<gene>
    <name evidence="1" type="ORF">CLCOL_03590</name>
</gene>
<keyword evidence="2" id="KW-1185">Reference proteome</keyword>
<dbReference type="STRING" id="1121305.CLCOL_03590"/>
<dbReference type="EMBL" id="LTBB01000001">
    <property type="protein sequence ID" value="KYH30413.1"/>
    <property type="molecule type" value="Genomic_DNA"/>
</dbReference>
<protein>
    <submittedName>
        <fullName evidence="1">Uncharacterized protein</fullName>
    </submittedName>
</protein>
<proteinExistence type="predicted"/>
<dbReference type="Pfam" id="PF20548">
    <property type="entry name" value="DUF6762"/>
    <property type="match status" value="1"/>
</dbReference>
<dbReference type="PATRIC" id="fig|1121305.3.peg.358"/>
<reference evidence="1 2" key="1">
    <citation type="submission" date="2016-02" db="EMBL/GenBank/DDBJ databases">
        <title>Genome sequence of Clostridium colicanis DSM 13634.</title>
        <authorList>
            <person name="Poehlein A."/>
            <person name="Daniel R."/>
        </authorList>
    </citation>
    <scope>NUCLEOTIDE SEQUENCE [LARGE SCALE GENOMIC DNA]</scope>
    <source>
        <strain evidence="1 2">DSM 13634</strain>
    </source>
</reference>
<dbReference type="InterPro" id="IPR046650">
    <property type="entry name" value="DUF6762"/>
</dbReference>
<dbReference type="RefSeq" id="WP_061857286.1">
    <property type="nucleotide sequence ID" value="NZ_LTBB01000001.1"/>
</dbReference>
<accession>A0A151AS58</accession>
<evidence type="ECO:0000313" key="2">
    <source>
        <dbReference type="Proteomes" id="UP000075374"/>
    </source>
</evidence>